<proteinExistence type="predicted"/>
<dbReference type="SUPFAM" id="SSF49764">
    <property type="entry name" value="HSP20-like chaperones"/>
    <property type="match status" value="1"/>
</dbReference>
<feature type="compositionally biased region" description="Basic and acidic residues" evidence="1">
    <location>
        <begin position="463"/>
        <end position="483"/>
    </location>
</feature>
<reference evidence="4" key="1">
    <citation type="submission" date="2023-08" db="EMBL/GenBank/DDBJ databases">
        <authorList>
            <person name="Chen Y."/>
            <person name="Shah S."/>
            <person name="Dougan E. K."/>
            <person name="Thang M."/>
            <person name="Chan C."/>
        </authorList>
    </citation>
    <scope>NUCLEOTIDE SEQUENCE</scope>
</reference>
<gene>
    <name evidence="4" type="ORF">EVOR1521_LOCUS20139</name>
</gene>
<dbReference type="CDD" id="cd06463">
    <property type="entry name" value="p23_like"/>
    <property type="match status" value="1"/>
</dbReference>
<evidence type="ECO:0000259" key="3">
    <source>
        <dbReference type="PROSITE" id="PS51203"/>
    </source>
</evidence>
<feature type="domain" description="CS" evidence="3">
    <location>
        <begin position="342"/>
        <end position="441"/>
    </location>
</feature>
<dbReference type="Gene3D" id="2.60.40.790">
    <property type="match status" value="1"/>
</dbReference>
<organism evidence="4 5">
    <name type="scientific">Effrenium voratum</name>
    <dbReference type="NCBI Taxonomy" id="2562239"/>
    <lineage>
        <taxon>Eukaryota</taxon>
        <taxon>Sar</taxon>
        <taxon>Alveolata</taxon>
        <taxon>Dinophyceae</taxon>
        <taxon>Suessiales</taxon>
        <taxon>Symbiodiniaceae</taxon>
        <taxon>Effrenium</taxon>
    </lineage>
</organism>
<comment type="caution">
    <text evidence="4">The sequence shown here is derived from an EMBL/GenBank/DDBJ whole genome shotgun (WGS) entry which is preliminary data.</text>
</comment>
<name>A0AA36N674_9DINO</name>
<dbReference type="Proteomes" id="UP001178507">
    <property type="component" value="Unassembled WGS sequence"/>
</dbReference>
<keyword evidence="2" id="KW-0472">Membrane</keyword>
<evidence type="ECO:0000313" key="4">
    <source>
        <dbReference type="EMBL" id="CAJ1395782.1"/>
    </source>
</evidence>
<evidence type="ECO:0000313" key="5">
    <source>
        <dbReference type="Proteomes" id="UP001178507"/>
    </source>
</evidence>
<accession>A0AA36N674</accession>
<dbReference type="EMBL" id="CAUJNA010003209">
    <property type="protein sequence ID" value="CAJ1395782.1"/>
    <property type="molecule type" value="Genomic_DNA"/>
</dbReference>
<dbReference type="InterPro" id="IPR007052">
    <property type="entry name" value="CS_dom"/>
</dbReference>
<protein>
    <recommendedName>
        <fullName evidence="3">CS domain-containing protein</fullName>
    </recommendedName>
</protein>
<feature type="region of interest" description="Disordered" evidence="1">
    <location>
        <begin position="463"/>
        <end position="501"/>
    </location>
</feature>
<dbReference type="InterPro" id="IPR008978">
    <property type="entry name" value="HSP20-like_chaperone"/>
</dbReference>
<keyword evidence="5" id="KW-1185">Reference proteome</keyword>
<sequence length="558" mass="59820">MAHPPPGYATVKSEWSECCEDPDAEQGRWQYVGKGRGAFAKVDDIQFVGAGLGEYDVAGPKKSRWLYWFACLGCFLLLLALGLVAIFSHQSRAPGHSEMRYDCYLSGGILPQPGAQLLETWSTPHRIWCCDNLGVACAESTTSSPMPTTWIMVPVPKFEDAMMAPGLVPPIAGAPATAPFVATFHCHVGMPDGWPPAQKEFCCQHVNIGCEAPPAPPVPPEPDCAAGLDRCMASLRSLALACSLLLGCGAPILTLRSEEDFLRALEEGSGADATTLVRHCVSRSWWRAARALVARAHGDGAALAALGPAVRAAALEVKQQAEQLSAFAEEKSGKSETANLAEVHCALQWAQNSTTVFLGVKYAARWSAPGAIEVSDVQVNVSQQHFSLTALGHHSSIRKRYLVELPLFAAVSGPGAWSAASVGRGTATLQKLRPEKWKTLTSVKSKHQITGWLDMEERWSDELKTAEGKSKDGKGKEGKDKAGGKASASKGSVVHTPWQKRLQRQWKKLPKTVRRAAPFVLLTLGSFLAGMSIYSLITARASPAEAADESKVAEAADS</sequence>
<dbReference type="AlphaFoldDB" id="A0AA36N674"/>
<evidence type="ECO:0000256" key="1">
    <source>
        <dbReference type="SAM" id="MobiDB-lite"/>
    </source>
</evidence>
<keyword evidence="2" id="KW-1133">Transmembrane helix</keyword>
<evidence type="ECO:0000256" key="2">
    <source>
        <dbReference type="SAM" id="Phobius"/>
    </source>
</evidence>
<feature type="transmembrane region" description="Helical" evidence="2">
    <location>
        <begin position="516"/>
        <end position="537"/>
    </location>
</feature>
<dbReference type="PROSITE" id="PS51203">
    <property type="entry name" value="CS"/>
    <property type="match status" value="1"/>
</dbReference>
<keyword evidence="2" id="KW-0812">Transmembrane</keyword>
<feature type="transmembrane region" description="Helical" evidence="2">
    <location>
        <begin position="65"/>
        <end position="87"/>
    </location>
</feature>